<dbReference type="InterPro" id="IPR036084">
    <property type="entry name" value="Ser_inhib-like_sf"/>
</dbReference>
<dbReference type="GO" id="GO:0005201">
    <property type="term" value="F:extracellular matrix structural constituent"/>
    <property type="evidence" value="ECO:0007669"/>
    <property type="project" value="TreeGrafter"/>
</dbReference>
<feature type="domain" description="VWFD" evidence="8">
    <location>
        <begin position="877"/>
        <end position="1053"/>
    </location>
</feature>
<dbReference type="InterPro" id="IPR025615">
    <property type="entry name" value="TILa_dom"/>
</dbReference>
<dbReference type="InterPro" id="IPR052749">
    <property type="entry name" value="Alpha-tectorin"/>
</dbReference>
<evidence type="ECO:0000313" key="10">
    <source>
        <dbReference type="Proteomes" id="UP000541811"/>
    </source>
</evidence>
<dbReference type="Pfam" id="PF01826">
    <property type="entry name" value="TIL"/>
    <property type="match status" value="2"/>
</dbReference>
<feature type="domain" description="VWFD" evidence="8">
    <location>
        <begin position="480"/>
        <end position="663"/>
    </location>
</feature>
<feature type="domain" description="VWFD" evidence="8">
    <location>
        <begin position="1"/>
        <end position="55"/>
    </location>
</feature>
<dbReference type="Pfam" id="PF12714">
    <property type="entry name" value="TILa"/>
    <property type="match status" value="2"/>
</dbReference>
<evidence type="ECO:0000256" key="5">
    <source>
        <dbReference type="ARBA" id="ARBA00023136"/>
    </source>
</evidence>
<keyword evidence="10" id="KW-1185">Reference proteome</keyword>
<keyword evidence="5" id="KW-0472">Membrane</keyword>
<dbReference type="PROSITE" id="PS51233">
    <property type="entry name" value="VWFD"/>
    <property type="match status" value="4"/>
</dbReference>
<keyword evidence="2" id="KW-1003">Cell membrane</keyword>
<evidence type="ECO:0000313" key="9">
    <source>
        <dbReference type="EMBL" id="NXK18786.1"/>
    </source>
</evidence>
<protein>
    <submittedName>
        <fullName evidence="9">FCGBP protein</fullName>
    </submittedName>
</protein>
<dbReference type="CDD" id="cd19941">
    <property type="entry name" value="TIL"/>
    <property type="match status" value="2"/>
</dbReference>
<evidence type="ECO:0000256" key="3">
    <source>
        <dbReference type="ARBA" id="ARBA00022729"/>
    </source>
</evidence>
<reference evidence="9 10" key="1">
    <citation type="submission" date="2019-09" db="EMBL/GenBank/DDBJ databases">
        <title>Bird 10,000 Genomes (B10K) Project - Family phase.</title>
        <authorList>
            <person name="Zhang G."/>
        </authorList>
    </citation>
    <scope>NUCLEOTIDE SEQUENCE [LARGE SCALE GENOMIC DNA]</scope>
    <source>
        <strain evidence="9">B10K-DU-005-73</strain>
        <tissue evidence="9">Liver</tissue>
    </source>
</reference>
<dbReference type="SMART" id="SM00214">
    <property type="entry name" value="VWC"/>
    <property type="match status" value="2"/>
</dbReference>
<name>A0A7L0HET5_AREIN</name>
<feature type="non-terminal residue" evidence="9">
    <location>
        <position position="1"/>
    </location>
</feature>
<dbReference type="EMBL" id="VXAK01006078">
    <property type="protein sequence ID" value="NXK18786.1"/>
    <property type="molecule type" value="Genomic_DNA"/>
</dbReference>
<evidence type="ECO:0000256" key="1">
    <source>
        <dbReference type="ARBA" id="ARBA00004236"/>
    </source>
</evidence>
<keyword evidence="6" id="KW-1015">Disulfide bond</keyword>
<dbReference type="PANTHER" id="PTHR46160">
    <property type="entry name" value="ALPHA-TECTORIN-RELATED"/>
    <property type="match status" value="1"/>
</dbReference>
<keyword evidence="4" id="KW-0677">Repeat</keyword>
<organism evidence="9 10">
    <name type="scientific">Arenaria interpres</name>
    <name type="common">Ruddy turnstone</name>
    <name type="synonym">Tringa interpres</name>
    <dbReference type="NCBI Taxonomy" id="54971"/>
    <lineage>
        <taxon>Eukaryota</taxon>
        <taxon>Metazoa</taxon>
        <taxon>Chordata</taxon>
        <taxon>Craniata</taxon>
        <taxon>Vertebrata</taxon>
        <taxon>Euteleostomi</taxon>
        <taxon>Archelosauria</taxon>
        <taxon>Archosauria</taxon>
        <taxon>Dinosauria</taxon>
        <taxon>Saurischia</taxon>
        <taxon>Theropoda</taxon>
        <taxon>Coelurosauria</taxon>
        <taxon>Aves</taxon>
        <taxon>Neognathae</taxon>
        <taxon>Neoaves</taxon>
        <taxon>Charadriiformes</taxon>
        <taxon>Scolopacidae</taxon>
        <taxon>Arenaria</taxon>
    </lineage>
</organism>
<dbReference type="AlphaFoldDB" id="A0A7L0HET5"/>
<dbReference type="InterPro" id="IPR001007">
    <property type="entry name" value="VWF_dom"/>
</dbReference>
<keyword evidence="7" id="KW-0325">Glycoprotein</keyword>
<dbReference type="SMART" id="SM00215">
    <property type="entry name" value="VWC_out"/>
    <property type="match status" value="2"/>
</dbReference>
<evidence type="ECO:0000256" key="6">
    <source>
        <dbReference type="ARBA" id="ARBA00023157"/>
    </source>
</evidence>
<gene>
    <name evidence="9" type="primary">Fcgbp_0</name>
    <name evidence="9" type="ORF">AREINT_R10764</name>
</gene>
<comment type="caution">
    <text evidence="9">The sequence shown here is derived from an EMBL/GenBank/DDBJ whole genome shotgun (WGS) entry which is preliminary data.</text>
</comment>
<dbReference type="Proteomes" id="UP000541811">
    <property type="component" value="Unassembled WGS sequence"/>
</dbReference>
<dbReference type="InterPro" id="IPR002919">
    <property type="entry name" value="TIL_dom"/>
</dbReference>
<evidence type="ECO:0000259" key="8">
    <source>
        <dbReference type="PROSITE" id="PS51233"/>
    </source>
</evidence>
<dbReference type="Pfam" id="PF00094">
    <property type="entry name" value="VWD"/>
    <property type="match status" value="4"/>
</dbReference>
<feature type="domain" description="VWFD" evidence="8">
    <location>
        <begin position="93"/>
        <end position="271"/>
    </location>
</feature>
<dbReference type="InterPro" id="IPR014853">
    <property type="entry name" value="VWF/SSPO/ZAN-like_Cys-rich_dom"/>
</dbReference>
<dbReference type="InterPro" id="IPR001846">
    <property type="entry name" value="VWF_type-D"/>
</dbReference>
<dbReference type="Gene3D" id="2.10.25.10">
    <property type="entry name" value="Laminin"/>
    <property type="match status" value="2"/>
</dbReference>
<feature type="non-terminal residue" evidence="9">
    <location>
        <position position="1053"/>
    </location>
</feature>
<evidence type="ECO:0000256" key="7">
    <source>
        <dbReference type="ARBA" id="ARBA00023180"/>
    </source>
</evidence>
<comment type="subcellular location">
    <subcellularLocation>
        <location evidence="1">Cell membrane</location>
    </subcellularLocation>
</comment>
<dbReference type="SUPFAM" id="SSF57567">
    <property type="entry name" value="Serine protease inhibitors"/>
    <property type="match status" value="2"/>
</dbReference>
<keyword evidence="3" id="KW-0732">Signal</keyword>
<proteinExistence type="predicted"/>
<dbReference type="SMART" id="SM00832">
    <property type="entry name" value="C8"/>
    <property type="match status" value="2"/>
</dbReference>
<sequence length="1053" mass="113153">MVAIPSSYFGATCGLCGNFNEDTEDEATLPNGTRATTLEDWAKSWRDPSCQDDCGDQEDPAGCVACKKSGCKAHEKCVVEEGGLPACRPQKFFTCIGTGDPHYTTFDGLRYDFQGTCRYQFAALCSQDPQLVPFTVTVENNNRGSKAVSFTKTVTLEVYGHVISMSQEHPRKVKVNGAFVELPFSLGGQLELYHTGPHGFARTAFGLRVSFDWYSYARVILPEAYAGAVCGLCGNANGDPSDDWVARGGQRATSETQLANSWKVGEVPGCSAGCVGDCPTCHQEEKEVYRREGYCGVIAQAGGPFRACHAAIDPTPFLEDCAFDTCHYKGHRATMCKAIAAYVTECQSRGLRVEPWRTPSFCGPSCPPHSHYELCGTSCPSNCRGGPPDPQDCSWSPCVEGCFCDPGFLLSGDECVPAGECGCQHGGRYYKKGQEFYPSCQERCRCRSQGVVECQEATCPPQEECRLEEGVLGCYPVGYGRLVVSGDPHYTTFDGRAFHVRGSCAYVLAHLCKAHPNLANFTVVLEHDLGGGVQGGRVALTKKVVVAFEGYRVSLERGRNWEVMVNGERHTLPLATLDGQLRVGQEGTNIVLQTGTGLRLLYNVATYLLLTVPLGYRGHLCGLGGNYNGDPDDDFRLPDGTPAPSAQEFVASWKVPREEGGCPEVATTTPTPDGCEGDLCVPCVATGATADSCHLIRDPQGPFGSCHLRVNPGEYLEHCLHDVCAAGGEATEVLCHSLQAYATACQATGATIGHWRTAHFCPLSCPPHSHYELCTRTCDFTCASLSVPTPCSWRCFEGCQCDDGFLFDGETCVSLEKCGCLHRGRYIKAGETIVTNNCSTKCHCHPSRGLLCEATQCPPNEICAPQNGTQRCLKAEGRCRVGPGATLTTFDGAGGGGVASGTYKVAALCDERSPNWFKVVVEVNECREDKVVAPVGLFLFFREAFITVNNHLEVWVNGLFTPLPATVSKAISLSAGAAGENVTISHHTTGMEVLFSPGGEVTVTVGATLANQLCAPCGNFNGEADDDLKLPNGRAVRTIAEVVDAWKARDFSG</sequence>
<dbReference type="GO" id="GO:0031012">
    <property type="term" value="C:extracellular matrix"/>
    <property type="evidence" value="ECO:0007669"/>
    <property type="project" value="TreeGrafter"/>
</dbReference>
<evidence type="ECO:0000256" key="2">
    <source>
        <dbReference type="ARBA" id="ARBA00022475"/>
    </source>
</evidence>
<dbReference type="SMART" id="SM00216">
    <property type="entry name" value="VWD"/>
    <property type="match status" value="3"/>
</dbReference>
<accession>A0A7L0HET5</accession>
<dbReference type="GO" id="GO:0005886">
    <property type="term" value="C:plasma membrane"/>
    <property type="evidence" value="ECO:0007669"/>
    <property type="project" value="UniProtKB-SubCell"/>
</dbReference>
<dbReference type="FunFam" id="2.10.25.10:FF:000055">
    <property type="entry name" value="alpha-tectorin isoform X1"/>
    <property type="match status" value="2"/>
</dbReference>
<evidence type="ECO:0000256" key="4">
    <source>
        <dbReference type="ARBA" id="ARBA00022737"/>
    </source>
</evidence>
<dbReference type="PANTHER" id="PTHR46160:SF3">
    <property type="entry name" value="ALPHA-TECTORIN"/>
    <property type="match status" value="1"/>
</dbReference>
<dbReference type="Pfam" id="PF08742">
    <property type="entry name" value="C8"/>
    <property type="match status" value="2"/>
</dbReference>